<dbReference type="InterPro" id="IPR037278">
    <property type="entry name" value="ARFGAP/RecO"/>
</dbReference>
<dbReference type="SUPFAM" id="SSF57863">
    <property type="entry name" value="ArfGap/RecO-like zinc finger"/>
    <property type="match status" value="1"/>
</dbReference>
<accession>A0A7I8JQD7</accession>
<protein>
    <recommendedName>
        <fullName evidence="1">C2 domain-containing protein</fullName>
    </recommendedName>
</protein>
<dbReference type="PANTHER" id="PTHR46220">
    <property type="entry name" value="ADP-RIBOSYLATION FACTOR GTPASE-ACTIVATING PROTEIN AGD12"/>
    <property type="match status" value="1"/>
</dbReference>
<name>A0A7I8JQD7_SPIIN</name>
<dbReference type="InterPro" id="IPR035892">
    <property type="entry name" value="C2_domain_sf"/>
</dbReference>
<dbReference type="EMBL" id="CACRZD030000015">
    <property type="protein sequence ID" value="CAA6671793.1"/>
    <property type="molecule type" value="Genomic_DNA"/>
</dbReference>
<dbReference type="Proteomes" id="UP001189122">
    <property type="component" value="Unassembled WGS sequence"/>
</dbReference>
<evidence type="ECO:0000313" key="3">
    <source>
        <dbReference type="Proteomes" id="UP001189122"/>
    </source>
</evidence>
<dbReference type="GO" id="GO:0005543">
    <property type="term" value="F:phospholipid binding"/>
    <property type="evidence" value="ECO:0007669"/>
    <property type="project" value="InterPro"/>
</dbReference>
<gene>
    <name evidence="2" type="ORF">SI7747_15018201</name>
</gene>
<dbReference type="Gene3D" id="2.60.40.150">
    <property type="entry name" value="C2 domain"/>
    <property type="match status" value="1"/>
</dbReference>
<evidence type="ECO:0000313" key="2">
    <source>
        <dbReference type="EMBL" id="CAA2632604.1"/>
    </source>
</evidence>
<dbReference type="PANTHER" id="PTHR46220:SF1">
    <property type="entry name" value="ADP-RIBOSYLATION FACTOR GTPASE-ACTIVATING PROTEIN AGD12"/>
    <property type="match status" value="1"/>
</dbReference>
<reference evidence="2 3" key="1">
    <citation type="submission" date="2019-12" db="EMBL/GenBank/DDBJ databases">
        <authorList>
            <person name="Scholz U."/>
            <person name="Mascher M."/>
            <person name="Fiebig A."/>
        </authorList>
    </citation>
    <scope>NUCLEOTIDE SEQUENCE</scope>
</reference>
<keyword evidence="3" id="KW-1185">Reference proteome</keyword>
<dbReference type="InterPro" id="IPR044518">
    <property type="entry name" value="ARF_GAP_AGD11/12/13"/>
</dbReference>
<sequence>MHEGYNNESFAATQRLKDLMQKSNNRLCVDCGAPDPNGCEFYGPLCCLQSDLGTHISKEEVDSMVTVGRNSYTNAIYKAFIPIGFKPELGACYKERAQFFLKPSLCIVSSSSRNSFQYFDSEKDLNDTGMVEYVEVLKVKVIKGTDLAIRDIRTRDPYVVLALGHQMRIIYNFFTSFPTNEELQLSIPQGYGTLKLRVFDYDTFLVDDILSEVEVDLQPMITSAMAFGDSEDNTLVDDNTINIIDCKEKIELEMEWIPLDQ</sequence>
<dbReference type="Pfam" id="PF00168">
    <property type="entry name" value="C2"/>
    <property type="match status" value="1"/>
</dbReference>
<dbReference type="GO" id="GO:0005096">
    <property type="term" value="F:GTPase activator activity"/>
    <property type="evidence" value="ECO:0007669"/>
    <property type="project" value="InterPro"/>
</dbReference>
<feature type="domain" description="C2" evidence="1">
    <location>
        <begin position="117"/>
        <end position="230"/>
    </location>
</feature>
<dbReference type="InterPro" id="IPR000008">
    <property type="entry name" value="C2_dom"/>
</dbReference>
<dbReference type="PROSITE" id="PS50004">
    <property type="entry name" value="C2"/>
    <property type="match status" value="1"/>
</dbReference>
<dbReference type="InterPro" id="IPR001164">
    <property type="entry name" value="ArfGAP_dom"/>
</dbReference>
<dbReference type="AlphaFoldDB" id="A0A7I8JQD7"/>
<dbReference type="EMBL" id="LR743602">
    <property type="protein sequence ID" value="CAA2632604.1"/>
    <property type="molecule type" value="Genomic_DNA"/>
</dbReference>
<dbReference type="SMART" id="SM00105">
    <property type="entry name" value="ArfGap"/>
    <property type="match status" value="1"/>
</dbReference>
<dbReference type="SUPFAM" id="SSF49562">
    <property type="entry name" value="C2 domain (Calcium/lipid-binding domain, CaLB)"/>
    <property type="match status" value="1"/>
</dbReference>
<proteinExistence type="predicted"/>
<organism evidence="2">
    <name type="scientific">Spirodela intermedia</name>
    <name type="common">Intermediate duckweed</name>
    <dbReference type="NCBI Taxonomy" id="51605"/>
    <lineage>
        <taxon>Eukaryota</taxon>
        <taxon>Viridiplantae</taxon>
        <taxon>Streptophyta</taxon>
        <taxon>Embryophyta</taxon>
        <taxon>Tracheophyta</taxon>
        <taxon>Spermatophyta</taxon>
        <taxon>Magnoliopsida</taxon>
        <taxon>Liliopsida</taxon>
        <taxon>Araceae</taxon>
        <taxon>Lemnoideae</taxon>
        <taxon>Spirodela</taxon>
    </lineage>
</organism>
<evidence type="ECO:0000259" key="1">
    <source>
        <dbReference type="PROSITE" id="PS50004"/>
    </source>
</evidence>